<protein>
    <submittedName>
        <fullName evidence="2">N-acetyltransferase</fullName>
    </submittedName>
</protein>
<evidence type="ECO:0000313" key="2">
    <source>
        <dbReference type="EMBL" id="PJC92668.1"/>
    </source>
</evidence>
<reference evidence="2 3" key="1">
    <citation type="submission" date="2017-11" db="EMBL/GenBank/DDBJ databases">
        <title>Draft genome sequence of environmental isolate Aeromonas lusitania sp. nov. MDC 2473.</title>
        <authorList>
            <person name="Colston S.M."/>
            <person name="Navarro A."/>
            <person name="Martinez-Murcia A.J."/>
            <person name="Graf J."/>
        </authorList>
    </citation>
    <scope>NUCLEOTIDE SEQUENCE [LARGE SCALE GENOMIC DNA]</scope>
    <source>
        <strain evidence="2 3">MDC 2473</strain>
    </source>
</reference>
<dbReference type="GO" id="GO:0016740">
    <property type="term" value="F:transferase activity"/>
    <property type="evidence" value="ECO:0007669"/>
    <property type="project" value="UniProtKB-KW"/>
</dbReference>
<dbReference type="EMBL" id="PGCP01000020">
    <property type="protein sequence ID" value="PJC92668.1"/>
    <property type="molecule type" value="Genomic_DNA"/>
</dbReference>
<feature type="domain" description="N-acetyltransferase" evidence="1">
    <location>
        <begin position="5"/>
        <end position="85"/>
    </location>
</feature>
<dbReference type="SUPFAM" id="SSF55729">
    <property type="entry name" value="Acyl-CoA N-acyltransferases (Nat)"/>
    <property type="match status" value="1"/>
</dbReference>
<dbReference type="AlphaFoldDB" id="A0A2M8H7Z1"/>
<keyword evidence="2" id="KW-0808">Transferase</keyword>
<evidence type="ECO:0000313" key="3">
    <source>
        <dbReference type="Proteomes" id="UP000232060"/>
    </source>
</evidence>
<dbReference type="InterPro" id="IPR031165">
    <property type="entry name" value="GNAT_YJDJ"/>
</dbReference>
<gene>
    <name evidence="2" type="ORF">CUC44_13350</name>
</gene>
<keyword evidence="3" id="KW-1185">Reference proteome</keyword>
<dbReference type="PANTHER" id="PTHR31435:SF9">
    <property type="entry name" value="PROTEIN NATD1"/>
    <property type="match status" value="1"/>
</dbReference>
<dbReference type="Gene3D" id="3.40.630.30">
    <property type="match status" value="1"/>
</dbReference>
<dbReference type="PROSITE" id="PS51729">
    <property type="entry name" value="GNAT_YJDJ"/>
    <property type="match status" value="1"/>
</dbReference>
<proteinExistence type="predicted"/>
<dbReference type="InterPro" id="IPR045057">
    <property type="entry name" value="Gcn5-rel_NAT"/>
</dbReference>
<evidence type="ECO:0000259" key="1">
    <source>
        <dbReference type="PROSITE" id="PS51729"/>
    </source>
</evidence>
<dbReference type="OrthoDB" id="9813275at2"/>
<dbReference type="PANTHER" id="PTHR31435">
    <property type="entry name" value="PROTEIN NATD1"/>
    <property type="match status" value="1"/>
</dbReference>
<sequence>MSEILHQADQQQFICVVDGKLSRLAYRQLDASTVEAYSTQVPSELRGQGIAHRLARHLYDWSQAQGLTIIPTCSYIDVWLRRNAK</sequence>
<dbReference type="Pfam" id="PF14542">
    <property type="entry name" value="Acetyltransf_CG"/>
    <property type="match status" value="1"/>
</dbReference>
<accession>A0A2M8H7Z1</accession>
<dbReference type="InterPro" id="IPR016181">
    <property type="entry name" value="Acyl_CoA_acyltransferase"/>
</dbReference>
<dbReference type="RefSeq" id="WP_100860420.1">
    <property type="nucleotide sequence ID" value="NZ_PGCP01000020.1"/>
</dbReference>
<comment type="caution">
    <text evidence="2">The sequence shown here is derived from an EMBL/GenBank/DDBJ whole genome shotgun (WGS) entry which is preliminary data.</text>
</comment>
<dbReference type="Proteomes" id="UP000232060">
    <property type="component" value="Unassembled WGS sequence"/>
</dbReference>
<organism evidence="2 3">
    <name type="scientific">Aeromonas lusitana</name>
    <dbReference type="NCBI Taxonomy" id="931529"/>
    <lineage>
        <taxon>Bacteria</taxon>
        <taxon>Pseudomonadati</taxon>
        <taxon>Pseudomonadota</taxon>
        <taxon>Gammaproteobacteria</taxon>
        <taxon>Aeromonadales</taxon>
        <taxon>Aeromonadaceae</taxon>
        <taxon>Aeromonas</taxon>
    </lineage>
</organism>
<name>A0A2M8H7Z1_9GAMM</name>